<gene>
    <name evidence="5" type="ORF">EM20IM_05115</name>
</gene>
<dbReference type="PROSITE" id="PS00198">
    <property type="entry name" value="4FE4S_FER_1"/>
    <property type="match status" value="2"/>
</dbReference>
<evidence type="ECO:0000313" key="6">
    <source>
        <dbReference type="Proteomes" id="UP000663088"/>
    </source>
</evidence>
<feature type="domain" description="4Fe-4S ferredoxin-type" evidence="4">
    <location>
        <begin position="339"/>
        <end position="367"/>
    </location>
</feature>
<dbReference type="InterPro" id="IPR017896">
    <property type="entry name" value="4Fe4S_Fe-S-bd"/>
</dbReference>
<evidence type="ECO:0000256" key="2">
    <source>
        <dbReference type="ARBA" id="ARBA00023004"/>
    </source>
</evidence>
<keyword evidence="2" id="KW-0408">Iron</keyword>
<evidence type="ECO:0000313" key="5">
    <source>
        <dbReference type="EMBL" id="QSR85907.1"/>
    </source>
</evidence>
<evidence type="ECO:0000256" key="1">
    <source>
        <dbReference type="ARBA" id="ARBA00022723"/>
    </source>
</evidence>
<dbReference type="PANTHER" id="PTHR40447">
    <property type="entry name" value="ANAEROBIC SULFITE REDUCTASE SUBUNIT A"/>
    <property type="match status" value="1"/>
</dbReference>
<dbReference type="Proteomes" id="UP000663088">
    <property type="component" value="Chromosome"/>
</dbReference>
<dbReference type="InterPro" id="IPR017900">
    <property type="entry name" value="4Fe4S_Fe_S_CS"/>
</dbReference>
<keyword evidence="1" id="KW-0479">Metal-binding</keyword>
<sequence length="375" mass="42849">MNPQPFLEKRKVLERKDFGRLIDCIKAQGYTLIGPVLTETALSLGEIQKETDLPIGWTDIQEPGKFQLRRRQDEALFGYNVGFQSMKKYLFPPRQRLFSVEKKEGKLSFIPEEKPGQKYAFLGVRSCDLHAVFVQDKVFCQGRSYDPDYAQRREQSLFIVVQCGQASGCCFCLSMGCGPKAQEGFDLALTECIETKHHFFLVEIGSCRGEQIAELLPLREAKGEDLVLAQKSIENAQNQVKKNVETQGIKELFYNNWEHPRWDDVAGRCIACSTCTMVCPTCFCWTVEDSISMEGKRAERWRRWDFCYTMEFSHLPSGSVRSSIKSRYRQWLSHKFGSWIDQFGTSGCVGCGRCITWCPVGIDVTEEIAALRVKP</sequence>
<keyword evidence="6" id="KW-1185">Reference proteome</keyword>
<dbReference type="RefSeq" id="WP_206843403.1">
    <property type="nucleotide sequence ID" value="NZ_CP065956.1"/>
</dbReference>
<keyword evidence="3" id="KW-0411">Iron-sulfur</keyword>
<evidence type="ECO:0000259" key="4">
    <source>
        <dbReference type="PROSITE" id="PS51379"/>
    </source>
</evidence>
<dbReference type="InterPro" id="IPR009051">
    <property type="entry name" value="Helical_ferredxn"/>
</dbReference>
<reference evidence="5 6" key="1">
    <citation type="submission" date="2020-12" db="EMBL/GenBank/DDBJ databases">
        <authorList>
            <person name="Awala S.I."/>
            <person name="Gwak J.-H."/>
            <person name="Kim S.-J."/>
            <person name="Rhee S.-K."/>
        </authorList>
    </citation>
    <scope>NUCLEOTIDE SEQUENCE [LARGE SCALE GENOMIC DNA]</scope>
    <source>
        <strain evidence="5 6">IT5</strain>
    </source>
</reference>
<dbReference type="Pfam" id="PF17179">
    <property type="entry name" value="Fer4_22"/>
    <property type="match status" value="1"/>
</dbReference>
<accession>A0ABX7PSK9</accession>
<protein>
    <submittedName>
        <fullName evidence="5">4Fe-4S dicluster domain-containing protein</fullName>
    </submittedName>
</protein>
<organism evidence="5 6">
    <name type="scientific">Candidatus Methylacidiphilum infernorum</name>
    <dbReference type="NCBI Taxonomy" id="511746"/>
    <lineage>
        <taxon>Bacteria</taxon>
        <taxon>Pseudomonadati</taxon>
        <taxon>Verrucomicrobiota</taxon>
        <taxon>Methylacidiphilae</taxon>
        <taxon>Methylacidiphilales</taxon>
        <taxon>Methylacidiphilaceae</taxon>
        <taxon>Methylacidiphilum (ex Ratnadevi et al. 2023)</taxon>
    </lineage>
</organism>
<dbReference type="PROSITE" id="PS51379">
    <property type="entry name" value="4FE4S_FER_2"/>
    <property type="match status" value="2"/>
</dbReference>
<dbReference type="SUPFAM" id="SSF46548">
    <property type="entry name" value="alpha-helical ferredoxin"/>
    <property type="match status" value="1"/>
</dbReference>
<name>A0ABX7PSK9_9BACT</name>
<dbReference type="Gene3D" id="1.10.1060.10">
    <property type="entry name" value="Alpha-helical ferredoxin"/>
    <property type="match status" value="1"/>
</dbReference>
<dbReference type="PANTHER" id="PTHR40447:SF1">
    <property type="entry name" value="ANAEROBIC SULFITE REDUCTASE SUBUNIT A"/>
    <property type="match status" value="1"/>
</dbReference>
<feature type="domain" description="4Fe-4S ferredoxin-type" evidence="4">
    <location>
        <begin position="258"/>
        <end position="290"/>
    </location>
</feature>
<evidence type="ECO:0000256" key="3">
    <source>
        <dbReference type="ARBA" id="ARBA00023014"/>
    </source>
</evidence>
<proteinExistence type="predicted"/>
<dbReference type="EMBL" id="CP065956">
    <property type="protein sequence ID" value="QSR85907.1"/>
    <property type="molecule type" value="Genomic_DNA"/>
</dbReference>